<evidence type="ECO:0000313" key="12">
    <source>
        <dbReference type="EMBL" id="MFC3206223.1"/>
    </source>
</evidence>
<evidence type="ECO:0000256" key="8">
    <source>
        <dbReference type="ARBA" id="ARBA00022989"/>
    </source>
</evidence>
<feature type="domain" description="ABC transmembrane type-1" evidence="11">
    <location>
        <begin position="21"/>
        <end position="210"/>
    </location>
</feature>
<evidence type="ECO:0000256" key="7">
    <source>
        <dbReference type="ARBA" id="ARBA00022970"/>
    </source>
</evidence>
<dbReference type="PROSITE" id="PS50928">
    <property type="entry name" value="ABC_TM1"/>
    <property type="match status" value="1"/>
</dbReference>
<evidence type="ECO:0000313" key="13">
    <source>
        <dbReference type="Proteomes" id="UP001595583"/>
    </source>
</evidence>
<comment type="subcellular location">
    <subcellularLocation>
        <location evidence="2">Cell inner membrane</location>
        <topology evidence="2">Multi-pass membrane protein</topology>
    </subcellularLocation>
    <subcellularLocation>
        <location evidence="10">Cell membrane</location>
        <topology evidence="10">Multi-pass membrane protein</topology>
    </subcellularLocation>
</comment>
<evidence type="ECO:0000256" key="10">
    <source>
        <dbReference type="RuleBase" id="RU363032"/>
    </source>
</evidence>
<comment type="function">
    <text evidence="1">Part of the binding-protein-dependent transport system for glutamine; probably responsible for the translocation of the substrate across the membrane.</text>
</comment>
<dbReference type="CDD" id="cd06261">
    <property type="entry name" value="TM_PBP2"/>
    <property type="match status" value="1"/>
</dbReference>
<evidence type="ECO:0000256" key="9">
    <source>
        <dbReference type="ARBA" id="ARBA00023136"/>
    </source>
</evidence>
<keyword evidence="8 10" id="KW-1133">Transmembrane helix</keyword>
<dbReference type="EMBL" id="JBHRTK010000010">
    <property type="protein sequence ID" value="MFC3206223.1"/>
    <property type="molecule type" value="Genomic_DNA"/>
</dbReference>
<dbReference type="InterPro" id="IPR010065">
    <property type="entry name" value="AA_ABC_transptr_permease_3TM"/>
</dbReference>
<accession>A0ABV7K7B3</accession>
<reference evidence="13" key="1">
    <citation type="journal article" date="2019" name="Int. J. Syst. Evol. Microbiol.">
        <title>The Global Catalogue of Microorganisms (GCM) 10K type strain sequencing project: providing services to taxonomists for standard genome sequencing and annotation.</title>
        <authorList>
            <consortium name="The Broad Institute Genomics Platform"/>
            <consortium name="The Broad Institute Genome Sequencing Center for Infectious Disease"/>
            <person name="Wu L."/>
            <person name="Ma J."/>
        </authorList>
    </citation>
    <scope>NUCLEOTIDE SEQUENCE [LARGE SCALE GENOMIC DNA]</scope>
    <source>
        <strain evidence="13">KCTC 52165</strain>
    </source>
</reference>
<dbReference type="SUPFAM" id="SSF161098">
    <property type="entry name" value="MetI-like"/>
    <property type="match status" value="1"/>
</dbReference>
<gene>
    <name evidence="12" type="ORF">ACFOHJ_08385</name>
</gene>
<evidence type="ECO:0000259" key="11">
    <source>
        <dbReference type="PROSITE" id="PS50928"/>
    </source>
</evidence>
<dbReference type="RefSeq" id="WP_378220040.1">
    <property type="nucleotide sequence ID" value="NZ_JBHRTK010000010.1"/>
</dbReference>
<organism evidence="12 13">
    <name type="scientific">Aquamicrobium soli</name>
    <dbReference type="NCBI Taxonomy" id="1811518"/>
    <lineage>
        <taxon>Bacteria</taxon>
        <taxon>Pseudomonadati</taxon>
        <taxon>Pseudomonadota</taxon>
        <taxon>Alphaproteobacteria</taxon>
        <taxon>Hyphomicrobiales</taxon>
        <taxon>Phyllobacteriaceae</taxon>
        <taxon>Aquamicrobium</taxon>
    </lineage>
</organism>
<comment type="caution">
    <text evidence="12">The sequence shown here is derived from an EMBL/GenBank/DDBJ whole genome shotgun (WGS) entry which is preliminary data.</text>
</comment>
<keyword evidence="4 10" id="KW-0813">Transport</keyword>
<keyword evidence="7" id="KW-0029">Amino-acid transport</keyword>
<dbReference type="InterPro" id="IPR000515">
    <property type="entry name" value="MetI-like"/>
</dbReference>
<keyword evidence="9 10" id="KW-0472">Membrane</keyword>
<keyword evidence="6 10" id="KW-0812">Transmembrane</keyword>
<protein>
    <submittedName>
        <fullName evidence="12">Amino acid ABC transporter permease</fullName>
    </submittedName>
</protein>
<dbReference type="Gene3D" id="1.10.3720.10">
    <property type="entry name" value="MetI-like"/>
    <property type="match status" value="1"/>
</dbReference>
<name>A0ABV7K7B3_9HYPH</name>
<evidence type="ECO:0000256" key="6">
    <source>
        <dbReference type="ARBA" id="ARBA00022692"/>
    </source>
</evidence>
<evidence type="ECO:0000256" key="2">
    <source>
        <dbReference type="ARBA" id="ARBA00004429"/>
    </source>
</evidence>
<evidence type="ECO:0000256" key="3">
    <source>
        <dbReference type="ARBA" id="ARBA00010072"/>
    </source>
</evidence>
<dbReference type="PANTHER" id="PTHR30614:SF20">
    <property type="entry name" value="GLUTAMINE TRANSPORT SYSTEM PERMEASE PROTEIN GLNP"/>
    <property type="match status" value="1"/>
</dbReference>
<dbReference type="Proteomes" id="UP001595583">
    <property type="component" value="Unassembled WGS sequence"/>
</dbReference>
<dbReference type="InterPro" id="IPR043429">
    <property type="entry name" value="ArtM/GltK/GlnP/TcyL/YhdX-like"/>
</dbReference>
<dbReference type="PANTHER" id="PTHR30614">
    <property type="entry name" value="MEMBRANE COMPONENT OF AMINO ACID ABC TRANSPORTER"/>
    <property type="match status" value="1"/>
</dbReference>
<evidence type="ECO:0000256" key="1">
    <source>
        <dbReference type="ARBA" id="ARBA00003159"/>
    </source>
</evidence>
<dbReference type="InterPro" id="IPR035906">
    <property type="entry name" value="MetI-like_sf"/>
</dbReference>
<keyword evidence="13" id="KW-1185">Reference proteome</keyword>
<feature type="transmembrane region" description="Helical" evidence="10">
    <location>
        <begin position="20"/>
        <end position="45"/>
    </location>
</feature>
<dbReference type="NCBIfam" id="TIGR01726">
    <property type="entry name" value="HEQRo_perm_3TM"/>
    <property type="match status" value="1"/>
</dbReference>
<dbReference type="Pfam" id="PF00528">
    <property type="entry name" value="BPD_transp_1"/>
    <property type="match status" value="1"/>
</dbReference>
<evidence type="ECO:0000256" key="4">
    <source>
        <dbReference type="ARBA" id="ARBA00022448"/>
    </source>
</evidence>
<comment type="similarity">
    <text evidence="3">Belongs to the binding-protein-dependent transport system permease family. HisMQ subfamily.</text>
</comment>
<feature type="transmembrane region" description="Helical" evidence="10">
    <location>
        <begin position="191"/>
        <end position="213"/>
    </location>
</feature>
<keyword evidence="5" id="KW-1003">Cell membrane</keyword>
<proteinExistence type="inferred from homology"/>
<evidence type="ECO:0000256" key="5">
    <source>
        <dbReference type="ARBA" id="ARBA00022475"/>
    </source>
</evidence>
<feature type="transmembrane region" description="Helical" evidence="10">
    <location>
        <begin position="66"/>
        <end position="86"/>
    </location>
</feature>
<sequence>MSGNWDFRLVLANLDFLIEGFIGTLKIASVSLVFGVLMGFVFAALRMSKYRIISVPTSCVIEFLRMTPLLVQLFWVYFALPVVLGIRLDAFTAGAITFSLQNGAFFGEVFRGGIQSIDVSQWEGARALGMRRFQLMRRVILPQAIRRMLPPLLERSFELIKGTTQMAVVAYGDLLYNSMVLSTRLYRPVEVLTTVAAFYLVFLTALSLIIRYVEHRFDARQA</sequence>